<dbReference type="HOGENOM" id="CLU_3153192_0_0_0"/>
<gene>
    <name evidence="2" type="ORF">HMPREF0402_02542</name>
</gene>
<evidence type="ECO:0000313" key="3">
    <source>
        <dbReference type="Proteomes" id="UP000003233"/>
    </source>
</evidence>
<dbReference type="InterPro" id="IPR010985">
    <property type="entry name" value="Ribbon_hlx_hlx"/>
</dbReference>
<organism evidence="2 3">
    <name type="scientific">Fusobacterium ulcerans 12-1B</name>
    <dbReference type="NCBI Taxonomy" id="457404"/>
    <lineage>
        <taxon>Bacteria</taxon>
        <taxon>Fusobacteriati</taxon>
        <taxon>Fusobacteriota</taxon>
        <taxon>Fusobacteriia</taxon>
        <taxon>Fusobacteriales</taxon>
        <taxon>Fusobacteriaceae</taxon>
        <taxon>Fusobacterium</taxon>
    </lineage>
</organism>
<evidence type="ECO:0000313" key="2">
    <source>
        <dbReference type="EMBL" id="EHO79803.1"/>
    </source>
</evidence>
<dbReference type="Pfam" id="PF01402">
    <property type="entry name" value="RHH_1"/>
    <property type="match status" value="1"/>
</dbReference>
<keyword evidence="3" id="KW-1185">Reference proteome</keyword>
<dbReference type="BioCyc" id="FSP457404-HMP:GTSQ-2568-MONOMER"/>
<dbReference type="InterPro" id="IPR002145">
    <property type="entry name" value="CopG"/>
</dbReference>
<name>H1PVU9_9FUSO</name>
<reference evidence="2 3" key="1">
    <citation type="submission" date="2012-07" db="EMBL/GenBank/DDBJ databases">
        <title>The Genome Sequence of Fusobacterium ulcerans 12_1B.</title>
        <authorList>
            <consortium name="The Broad Institute Genome Sequencing Platform"/>
            <person name="Earl A."/>
            <person name="Ward D."/>
            <person name="Feldgarden M."/>
            <person name="Gevers D."/>
            <person name="Strauss J."/>
            <person name="Ambrose C.E."/>
            <person name="Allen-Vercoe E."/>
            <person name="Walker B."/>
            <person name="Young S.K."/>
            <person name="Zeng Q."/>
            <person name="Gargeya S."/>
            <person name="Fitzgerald M."/>
            <person name="Haas B."/>
            <person name="Abouelleil A."/>
            <person name="Alvarado L."/>
            <person name="Arachchi H.M."/>
            <person name="Berlin A.M."/>
            <person name="Chapman S.B."/>
            <person name="Goldberg J."/>
            <person name="Griggs A."/>
            <person name="Gujja S."/>
            <person name="Hansen M."/>
            <person name="Howarth C."/>
            <person name="Imamovic A."/>
            <person name="Larimer J."/>
            <person name="McCowen C."/>
            <person name="Montmayeur A."/>
            <person name="Murphy C."/>
            <person name="Neiman D."/>
            <person name="Pearson M."/>
            <person name="Priest M."/>
            <person name="Roberts A."/>
            <person name="Saif S."/>
            <person name="Shea T."/>
            <person name="Sisk P."/>
            <person name="Sykes S."/>
            <person name="Wortman J."/>
            <person name="Nusbaum C."/>
            <person name="Birren B."/>
        </authorList>
    </citation>
    <scope>NUCLEOTIDE SEQUENCE [LARGE SCALE GENOMIC DNA]</scope>
    <source>
        <strain evidence="2 3">12_1B</strain>
    </source>
</reference>
<dbReference type="Proteomes" id="UP000003233">
    <property type="component" value="Unassembled WGS sequence"/>
</dbReference>
<dbReference type="RefSeq" id="WP_008698284.1">
    <property type="nucleotide sequence ID" value="NZ_KE161009.1"/>
</dbReference>
<protein>
    <recommendedName>
        <fullName evidence="1">Ribbon-helix-helix protein CopG domain-containing protein</fullName>
    </recommendedName>
</protein>
<dbReference type="EMBL" id="AGWJ02000023">
    <property type="protein sequence ID" value="EHO79803.1"/>
    <property type="molecule type" value="Genomic_DNA"/>
</dbReference>
<dbReference type="InterPro" id="IPR013321">
    <property type="entry name" value="Arc_rbn_hlx_hlx"/>
</dbReference>
<dbReference type="PATRIC" id="fig|457404.5.peg.2609"/>
<dbReference type="Gene3D" id="1.10.1220.10">
    <property type="entry name" value="Met repressor-like"/>
    <property type="match status" value="1"/>
</dbReference>
<comment type="caution">
    <text evidence="2">The sequence shown here is derived from an EMBL/GenBank/DDBJ whole genome shotgun (WGS) entry which is preliminary data.</text>
</comment>
<evidence type="ECO:0000259" key="1">
    <source>
        <dbReference type="Pfam" id="PF01402"/>
    </source>
</evidence>
<dbReference type="AlphaFoldDB" id="H1PVU9"/>
<accession>H1PVU9</accession>
<dbReference type="SUPFAM" id="SSF47598">
    <property type="entry name" value="Ribbon-helix-helix"/>
    <property type="match status" value="1"/>
</dbReference>
<sequence length="48" mass="5773">MENDLKRTQIYISEAKLKKLKSMAFEKEITVSKIIRNLIDEFLEKEEK</sequence>
<dbReference type="GO" id="GO:0006355">
    <property type="term" value="P:regulation of DNA-templated transcription"/>
    <property type="evidence" value="ECO:0007669"/>
    <property type="project" value="InterPro"/>
</dbReference>
<feature type="domain" description="Ribbon-helix-helix protein CopG" evidence="1">
    <location>
        <begin position="6"/>
        <end position="46"/>
    </location>
</feature>
<proteinExistence type="predicted"/>